<feature type="compositionally biased region" description="Polar residues" evidence="1">
    <location>
        <begin position="975"/>
        <end position="989"/>
    </location>
</feature>
<dbReference type="PANTHER" id="PTHR45725">
    <property type="entry name" value="FORMIN HOMOLOGY 2 FAMILY MEMBER"/>
    <property type="match status" value="1"/>
</dbReference>
<dbReference type="Pfam" id="PF10152">
    <property type="entry name" value="CCDC53"/>
    <property type="match status" value="2"/>
</dbReference>
<reference evidence="3 4" key="1">
    <citation type="journal article" date="2021" name="Sci. Rep.">
        <title>The genome of the diatom Chaetoceros tenuissimus carries an ancient integrated fragment of an extant virus.</title>
        <authorList>
            <person name="Hongo Y."/>
            <person name="Kimura K."/>
            <person name="Takaki Y."/>
            <person name="Yoshida Y."/>
            <person name="Baba S."/>
            <person name="Kobayashi G."/>
            <person name="Nagasaki K."/>
            <person name="Hano T."/>
            <person name="Tomaru Y."/>
        </authorList>
    </citation>
    <scope>NUCLEOTIDE SEQUENCE [LARGE SCALE GENOMIC DNA]</scope>
    <source>
        <strain evidence="3 4">NIES-3715</strain>
    </source>
</reference>
<feature type="compositionally biased region" description="Basic and acidic residues" evidence="1">
    <location>
        <begin position="1074"/>
        <end position="1091"/>
    </location>
</feature>
<dbReference type="InterPro" id="IPR019309">
    <property type="entry name" value="WASHC3"/>
</dbReference>
<dbReference type="InterPro" id="IPR051425">
    <property type="entry name" value="Formin_Homology"/>
</dbReference>
<feature type="region of interest" description="Disordered" evidence="1">
    <location>
        <begin position="542"/>
        <end position="577"/>
    </location>
</feature>
<feature type="region of interest" description="Disordered" evidence="1">
    <location>
        <begin position="350"/>
        <end position="457"/>
    </location>
</feature>
<feature type="domain" description="FH2" evidence="2">
    <location>
        <begin position="1563"/>
        <end position="1986"/>
    </location>
</feature>
<feature type="compositionally biased region" description="Polar residues" evidence="1">
    <location>
        <begin position="765"/>
        <end position="793"/>
    </location>
</feature>
<feature type="compositionally biased region" description="Polar residues" evidence="1">
    <location>
        <begin position="2144"/>
        <end position="2164"/>
    </location>
</feature>
<dbReference type="EMBL" id="BLLK01000045">
    <property type="protein sequence ID" value="GFH52180.1"/>
    <property type="molecule type" value="Genomic_DNA"/>
</dbReference>
<feature type="region of interest" description="Disordered" evidence="1">
    <location>
        <begin position="1411"/>
        <end position="1447"/>
    </location>
</feature>
<feature type="region of interest" description="Disordered" evidence="1">
    <location>
        <begin position="867"/>
        <end position="1091"/>
    </location>
</feature>
<feature type="compositionally biased region" description="Polar residues" evidence="1">
    <location>
        <begin position="1"/>
        <end position="24"/>
    </location>
</feature>
<evidence type="ECO:0000259" key="2">
    <source>
        <dbReference type="PROSITE" id="PS51444"/>
    </source>
</evidence>
<feature type="compositionally biased region" description="Basic residues" evidence="1">
    <location>
        <begin position="387"/>
        <end position="414"/>
    </location>
</feature>
<dbReference type="SMART" id="SM00498">
    <property type="entry name" value="FH2"/>
    <property type="match status" value="1"/>
</dbReference>
<feature type="compositionally biased region" description="Basic and acidic residues" evidence="1">
    <location>
        <begin position="1246"/>
        <end position="1257"/>
    </location>
</feature>
<feature type="compositionally biased region" description="Basic and acidic residues" evidence="1">
    <location>
        <begin position="693"/>
        <end position="702"/>
    </location>
</feature>
<feature type="region of interest" description="Disordered" evidence="1">
    <location>
        <begin position="1539"/>
        <end position="1566"/>
    </location>
</feature>
<feature type="region of interest" description="Disordered" evidence="1">
    <location>
        <begin position="1"/>
        <end position="38"/>
    </location>
</feature>
<feature type="compositionally biased region" description="Polar residues" evidence="1">
    <location>
        <begin position="1414"/>
        <end position="1441"/>
    </location>
</feature>
<feature type="compositionally biased region" description="Basic and acidic residues" evidence="1">
    <location>
        <begin position="2165"/>
        <end position="2188"/>
    </location>
</feature>
<dbReference type="GO" id="GO:0071203">
    <property type="term" value="C:WASH complex"/>
    <property type="evidence" value="ECO:0007669"/>
    <property type="project" value="InterPro"/>
</dbReference>
<keyword evidence="4" id="KW-1185">Reference proteome</keyword>
<dbReference type="PANTHER" id="PTHR45725:SF1">
    <property type="entry name" value="DISHEVELLED ASSOCIATED ACTIVATOR OF MORPHOGENESIS, ISOFORM D"/>
    <property type="match status" value="1"/>
</dbReference>
<feature type="region of interest" description="Disordered" evidence="1">
    <location>
        <begin position="1482"/>
        <end position="1508"/>
    </location>
</feature>
<feature type="compositionally biased region" description="Low complexity" evidence="1">
    <location>
        <begin position="804"/>
        <end position="816"/>
    </location>
</feature>
<feature type="compositionally biased region" description="Polar residues" evidence="1">
    <location>
        <begin position="623"/>
        <end position="636"/>
    </location>
</feature>
<feature type="compositionally biased region" description="Basic and acidic residues" evidence="1">
    <location>
        <begin position="1482"/>
        <end position="1491"/>
    </location>
</feature>
<comment type="caution">
    <text evidence="3">The sequence shown here is derived from an EMBL/GenBank/DDBJ whole genome shotgun (WGS) entry which is preliminary data.</text>
</comment>
<feature type="compositionally biased region" description="Basic and acidic residues" evidence="1">
    <location>
        <begin position="1181"/>
        <end position="1200"/>
    </location>
</feature>
<gene>
    <name evidence="3" type="ORF">CTEN210_08656</name>
</gene>
<dbReference type="SUPFAM" id="SSF101447">
    <property type="entry name" value="Formin homology 2 domain (FH2 domain)"/>
    <property type="match status" value="1"/>
</dbReference>
<feature type="region of interest" description="Disordered" evidence="1">
    <location>
        <begin position="761"/>
        <end position="853"/>
    </location>
</feature>
<feature type="compositionally biased region" description="Low complexity" evidence="1">
    <location>
        <begin position="835"/>
        <end position="848"/>
    </location>
</feature>
<evidence type="ECO:0000313" key="3">
    <source>
        <dbReference type="EMBL" id="GFH52180.1"/>
    </source>
</evidence>
<dbReference type="Proteomes" id="UP001054902">
    <property type="component" value="Unassembled WGS sequence"/>
</dbReference>
<feature type="compositionally biased region" description="Low complexity" evidence="1">
    <location>
        <begin position="1984"/>
        <end position="2000"/>
    </location>
</feature>
<feature type="compositionally biased region" description="Basic and acidic residues" evidence="1">
    <location>
        <begin position="2072"/>
        <end position="2106"/>
    </location>
</feature>
<organism evidence="3 4">
    <name type="scientific">Chaetoceros tenuissimus</name>
    <dbReference type="NCBI Taxonomy" id="426638"/>
    <lineage>
        <taxon>Eukaryota</taxon>
        <taxon>Sar</taxon>
        <taxon>Stramenopiles</taxon>
        <taxon>Ochrophyta</taxon>
        <taxon>Bacillariophyta</taxon>
        <taxon>Coscinodiscophyceae</taxon>
        <taxon>Chaetocerotophycidae</taxon>
        <taxon>Chaetocerotales</taxon>
        <taxon>Chaetocerotaceae</taxon>
        <taxon>Chaetoceros</taxon>
    </lineage>
</organism>
<feature type="compositionally biased region" description="Basic and acidic residues" evidence="1">
    <location>
        <begin position="1294"/>
        <end position="1312"/>
    </location>
</feature>
<protein>
    <recommendedName>
        <fullName evidence="2">FH2 domain-containing protein</fullName>
    </recommendedName>
</protein>
<proteinExistence type="predicted"/>
<name>A0AAD3CWB1_9STRA</name>
<evidence type="ECO:0000256" key="1">
    <source>
        <dbReference type="SAM" id="MobiDB-lite"/>
    </source>
</evidence>
<feature type="compositionally biased region" description="Basic and acidic residues" evidence="1">
    <location>
        <begin position="923"/>
        <end position="938"/>
    </location>
</feature>
<dbReference type="InterPro" id="IPR042201">
    <property type="entry name" value="FH2_Formin_sf"/>
</dbReference>
<dbReference type="PROSITE" id="PS51444">
    <property type="entry name" value="FH2"/>
    <property type="match status" value="1"/>
</dbReference>
<feature type="compositionally biased region" description="Polar residues" evidence="1">
    <location>
        <begin position="350"/>
        <end position="361"/>
    </location>
</feature>
<dbReference type="Gene3D" id="1.20.58.2220">
    <property type="entry name" value="Formin, FH2 domain"/>
    <property type="match status" value="1"/>
</dbReference>
<feature type="region of interest" description="Disordered" evidence="1">
    <location>
        <begin position="1170"/>
        <end position="1342"/>
    </location>
</feature>
<dbReference type="InterPro" id="IPR015425">
    <property type="entry name" value="FH2_Formin"/>
</dbReference>
<dbReference type="Pfam" id="PF02181">
    <property type="entry name" value="FH2"/>
    <property type="match status" value="1"/>
</dbReference>
<feature type="region of interest" description="Disordered" evidence="1">
    <location>
        <begin position="623"/>
        <end position="729"/>
    </location>
</feature>
<feature type="region of interest" description="Disordered" evidence="1">
    <location>
        <begin position="2134"/>
        <end position="2188"/>
    </location>
</feature>
<sequence length="2188" mass="248011">MEHSEYSQTTKNHTSPQHVSLHQQEGQERNFTERNSARGNDYFRTHIVSKDLGSNQKVLPRNVYMSSTEYTGGGKYLEHRSEQQGSDRISGLVTRDTLEDDKYTMQWRDSENYRDEDTYTNASSVLHSNEHVGISRTIIDSSLDNSYHEFSRSKSMKNELSRGKLDRYLSSSDQSIQSMKSTNSSIHRFKTIDRTPSSAVMSRGWATTKPQSTYSLGKAMSFESSLHYPSSKISPLNSKKRDKQISDDNIQSIRKSEEVWNDCQKVEGPIFSMYDSVLDELQKEKRYQKRFQVSSQSMMSSKSKSEQRIKRFEALNRRFEQVREQDMELPFKSPKIASRYQLAHYHSTRPTTRATFASQEPEQNHRKAATGRLKAEYRKQYIASASSRKKRKSNKKVTARKKMSVSKPRLRRLFGKGGDHEETPVKSSQQHERRRNFAFLKSTPSRKKVSSATLEKKRARSKQLAELATTPDTSTFDNSNGIERDFFAMHSDSLDKHFGEDNIVSRGLNFDAIENESVISGFSSVNDFDRFDDRSIYSSTSNLGSMRKSSRSRRNRVDGFGSSSKKKHQNSVDMFESTSFSGRNLENSFDAFGNGSTSQSSFSNAFHPVHMKDMLAAQNFSTAPSETGSMQMTISGVRSKRNTRSSGASVVSTSSSVKGAAARRLMRRGLSAQSQFSSNGSVVSESSRSQFSGKDEVSERSPHFSYKRGNRPPTSPTPFIPNNSHRDTNPGFTFNAFGLNENEIDDVVNTTMAEIAQNDPDMSFFMNTDNSEFNDFDNQSQVTSTTHPSTVHPNEQRSSKVGELSVSSTLTKSSSSETYHRNRSSPGKEKQSYPSRSNHSTHNSENTSGFQNRSDAFRNMKERMYSKKNQTADHLPTVETKFQNMQLPDVESDDSAHRKDSDSEDMFDTNFVDFSGPSDEMESPFRERELQESMKSDDFGTELTTSERSSSSNERSESSPEVTHFVPRKQRVTNEEITSESQRRAQSWASERRNNPIVISPLLVPKTVKSKKVTPSQRRARDWAAESPNQSKAKGLKTFDSEDGKSPYRTPTRRSAPSPERHYQTTESMSSYHSEIEDNQSHHTEDTEVKRYNKTSNQIISKIGQQLPLPPEKVVLRRTESPIGEPDYDKFRLAAPKIQLRKVEVSEKKPTKESHNFLANVKLRKVKKAPTPEDMTLLPSHLDEESEKKKVPEAPCKTDEQPLTVEPIPSDEIEERRADARQNEEIPTKVPKRNEMKSPLSTFESNLEKQSPKKDTSGAHPIAAMLNQRKSLAPHSKPDKESTENPVAALFAARSREMKGSDLSEDLHDKDSSPTNMKTILETQEDSNVIESTETEDSRKLPTIANPVAAMIAARAKPTSKQEQAPLNKVEALFAQRSAALASTPKPSNLSPEESTNNDVNGMLLQHFAKRSSLGKSQESEIPSESNTKKVLNPNSSNQTEDFGGKPALKDDPLFAKYFKMLKMGLPLEAVKHALTRDGFDSAIMDGDHNRPAGAGSDDDEEEDGVPLKEDPKYAKYFKMLKMGLPLGAVKNAMERDGEDSTILDGNHNAPVKGKKKKEAKKQEALPKDKYRRTRVHWHTHEKVKSDSVWAMVNEDPDIEHIEIDESEFAELFQAEVGQTAAIDTNSTKKANAVKVIDPKRANNGGIVLARLKITYEEMAIAIDTINDKVMNIEQVQGILEYIPTKDEKHALRKYMTTSNKDSADAFDELCECEKFMVAMMTVKHSKEKVRALLFKLQFRQCVSDLDADVSMVEKACDELKNSSRLRKLLGIVLNIGNRLNTAGPTKKGKAGAFTIDSLLKLNQAKAFDKKTTFLQYIVLIVLRHNSSLADFADDLPSVPKADKIYWDQIESDLEEVENQLENVRKIALHEVFGKRKRKGDDDDISQNSMSLEQEVEALRSTKIGIFTLQAIKIVSALRESVESTRSKFKKLLQYFGEDDNKKMNPHELFEIMSIFAKDFSTAKDAVIEKEKEKEKQNRRKANRSQSPSTRSRDSSTWSRSSKDQDSSMRSDGSLKLSSMQPHFSRKIVKQNSQPQSKDEDGSYLSNSSPTMYGIIEEQDFEQPTPKHVHVKSPDSTRGHYSRESDRPLEQIRSRIRESRKPRNTESNENILNENASHRVNVTAIREKTKAMRQQKYSKAREVLSSTSTPQVPQDNQYDQQESETPLREQSLSRRERLMRRQRDRKMY</sequence>
<accession>A0AAD3CWB1</accession>
<feature type="region of interest" description="Disordered" evidence="1">
    <location>
        <begin position="1970"/>
        <end position="2115"/>
    </location>
</feature>
<feature type="compositionally biased region" description="Basic and acidic residues" evidence="1">
    <location>
        <begin position="1214"/>
        <end position="1236"/>
    </location>
</feature>
<feature type="compositionally biased region" description="Polar residues" evidence="1">
    <location>
        <begin position="1313"/>
        <end position="1332"/>
    </location>
</feature>
<feature type="compositionally biased region" description="Low complexity" evidence="1">
    <location>
        <begin position="645"/>
        <end position="692"/>
    </location>
</feature>
<feature type="compositionally biased region" description="Basic and acidic residues" evidence="1">
    <location>
        <begin position="1037"/>
        <end position="1046"/>
    </location>
</feature>
<evidence type="ECO:0000313" key="4">
    <source>
        <dbReference type="Proteomes" id="UP001054902"/>
    </source>
</evidence>
<feature type="compositionally biased region" description="Basic and acidic residues" evidence="1">
    <location>
        <begin position="25"/>
        <end position="38"/>
    </location>
</feature>